<gene>
    <name evidence="2" type="ORF">DFH94DRAFT_25050</name>
</gene>
<evidence type="ECO:0000313" key="2">
    <source>
        <dbReference type="EMBL" id="KAF8487385.1"/>
    </source>
</evidence>
<comment type="caution">
    <text evidence="2">The sequence shown here is derived from an EMBL/GenBank/DDBJ whole genome shotgun (WGS) entry which is preliminary data.</text>
</comment>
<evidence type="ECO:0000256" key="1">
    <source>
        <dbReference type="SAM" id="MobiDB-lite"/>
    </source>
</evidence>
<reference evidence="2" key="2">
    <citation type="journal article" date="2020" name="Nat. Commun.">
        <title>Large-scale genome sequencing of mycorrhizal fungi provides insights into the early evolution of symbiotic traits.</title>
        <authorList>
            <person name="Miyauchi S."/>
            <person name="Kiss E."/>
            <person name="Kuo A."/>
            <person name="Drula E."/>
            <person name="Kohler A."/>
            <person name="Sanchez-Garcia M."/>
            <person name="Morin E."/>
            <person name="Andreopoulos B."/>
            <person name="Barry K.W."/>
            <person name="Bonito G."/>
            <person name="Buee M."/>
            <person name="Carver A."/>
            <person name="Chen C."/>
            <person name="Cichocki N."/>
            <person name="Clum A."/>
            <person name="Culley D."/>
            <person name="Crous P.W."/>
            <person name="Fauchery L."/>
            <person name="Girlanda M."/>
            <person name="Hayes R.D."/>
            <person name="Keri Z."/>
            <person name="LaButti K."/>
            <person name="Lipzen A."/>
            <person name="Lombard V."/>
            <person name="Magnuson J."/>
            <person name="Maillard F."/>
            <person name="Murat C."/>
            <person name="Nolan M."/>
            <person name="Ohm R.A."/>
            <person name="Pangilinan J."/>
            <person name="Pereira M.F."/>
            <person name="Perotto S."/>
            <person name="Peter M."/>
            <person name="Pfister S."/>
            <person name="Riley R."/>
            <person name="Sitrit Y."/>
            <person name="Stielow J.B."/>
            <person name="Szollosi G."/>
            <person name="Zifcakova L."/>
            <person name="Stursova M."/>
            <person name="Spatafora J.W."/>
            <person name="Tedersoo L."/>
            <person name="Vaario L.M."/>
            <person name="Yamada A."/>
            <person name="Yan M."/>
            <person name="Wang P."/>
            <person name="Xu J."/>
            <person name="Bruns T."/>
            <person name="Baldrian P."/>
            <person name="Vilgalys R."/>
            <person name="Dunand C."/>
            <person name="Henrissat B."/>
            <person name="Grigoriev I.V."/>
            <person name="Hibbett D."/>
            <person name="Nagy L.G."/>
            <person name="Martin F.M."/>
        </authorList>
    </citation>
    <scope>NUCLEOTIDE SEQUENCE</scope>
    <source>
        <strain evidence="2">Prilba</strain>
    </source>
</reference>
<proteinExistence type="predicted"/>
<evidence type="ECO:0000313" key="3">
    <source>
        <dbReference type="Proteomes" id="UP000759537"/>
    </source>
</evidence>
<feature type="region of interest" description="Disordered" evidence="1">
    <location>
        <begin position="1"/>
        <end position="37"/>
    </location>
</feature>
<protein>
    <submittedName>
        <fullName evidence="2">Uncharacterized protein</fullName>
    </submittedName>
</protein>
<accession>A0A9P5TE45</accession>
<name>A0A9P5TE45_9AGAM</name>
<organism evidence="2 3">
    <name type="scientific">Russula ochroleuca</name>
    <dbReference type="NCBI Taxonomy" id="152965"/>
    <lineage>
        <taxon>Eukaryota</taxon>
        <taxon>Fungi</taxon>
        <taxon>Dikarya</taxon>
        <taxon>Basidiomycota</taxon>
        <taxon>Agaricomycotina</taxon>
        <taxon>Agaricomycetes</taxon>
        <taxon>Russulales</taxon>
        <taxon>Russulaceae</taxon>
        <taxon>Russula</taxon>
    </lineage>
</organism>
<dbReference type="AlphaFoldDB" id="A0A9P5TE45"/>
<dbReference type="EMBL" id="WHVB01000001">
    <property type="protein sequence ID" value="KAF8487385.1"/>
    <property type="molecule type" value="Genomic_DNA"/>
</dbReference>
<keyword evidence="3" id="KW-1185">Reference proteome</keyword>
<dbReference type="Proteomes" id="UP000759537">
    <property type="component" value="Unassembled WGS sequence"/>
</dbReference>
<reference evidence="2" key="1">
    <citation type="submission" date="2019-10" db="EMBL/GenBank/DDBJ databases">
        <authorList>
            <consortium name="DOE Joint Genome Institute"/>
            <person name="Kuo A."/>
            <person name="Miyauchi S."/>
            <person name="Kiss E."/>
            <person name="Drula E."/>
            <person name="Kohler A."/>
            <person name="Sanchez-Garcia M."/>
            <person name="Andreopoulos B."/>
            <person name="Barry K.W."/>
            <person name="Bonito G."/>
            <person name="Buee M."/>
            <person name="Carver A."/>
            <person name="Chen C."/>
            <person name="Cichocki N."/>
            <person name="Clum A."/>
            <person name="Culley D."/>
            <person name="Crous P.W."/>
            <person name="Fauchery L."/>
            <person name="Girlanda M."/>
            <person name="Hayes R."/>
            <person name="Keri Z."/>
            <person name="LaButti K."/>
            <person name="Lipzen A."/>
            <person name="Lombard V."/>
            <person name="Magnuson J."/>
            <person name="Maillard F."/>
            <person name="Morin E."/>
            <person name="Murat C."/>
            <person name="Nolan M."/>
            <person name="Ohm R."/>
            <person name="Pangilinan J."/>
            <person name="Pereira M."/>
            <person name="Perotto S."/>
            <person name="Peter M."/>
            <person name="Riley R."/>
            <person name="Sitrit Y."/>
            <person name="Stielow B."/>
            <person name="Szollosi G."/>
            <person name="Zifcakova L."/>
            <person name="Stursova M."/>
            <person name="Spatafora J.W."/>
            <person name="Tedersoo L."/>
            <person name="Vaario L.-M."/>
            <person name="Yamada A."/>
            <person name="Yan M."/>
            <person name="Wang P."/>
            <person name="Xu J."/>
            <person name="Bruns T."/>
            <person name="Baldrian P."/>
            <person name="Vilgalys R."/>
            <person name="Henrissat B."/>
            <person name="Grigoriev I.V."/>
            <person name="Hibbett D."/>
            <person name="Nagy L.G."/>
            <person name="Martin F.M."/>
        </authorList>
    </citation>
    <scope>NUCLEOTIDE SEQUENCE</scope>
    <source>
        <strain evidence="2">Prilba</strain>
    </source>
</reference>
<sequence length="201" mass="22547">MRCKKNALVNGGEPKLGARSSWSEAGRPWKDSNSGTGSAMPRWYTAEFTIKVIKAPAGEKGFCYPSHMINLDVDKEGVQCGKVLHYLKTNVTVNLWRMSSTSSMFARFLLQLCTRPSFSTLCLLIYISRLYAGLADYFRPITEPYFAAYSANAARKSSKHHPRSAFPIESFLQAIPNVGVEAYFVRKFMRLVTPLWIGTDA</sequence>